<dbReference type="PANTHER" id="PTHR31423:SF3">
    <property type="entry name" value="PROLYL-TRNA SYNTHETASE ASSOCIATED DOMAIN-CONTAINING PROTEIN 1-RELATED"/>
    <property type="match status" value="1"/>
</dbReference>
<name>A0ABQ7HA78_DUNSA</name>
<organism evidence="4 5">
    <name type="scientific">Dunaliella salina</name>
    <name type="common">Green alga</name>
    <name type="synonym">Protococcus salinus</name>
    <dbReference type="NCBI Taxonomy" id="3046"/>
    <lineage>
        <taxon>Eukaryota</taxon>
        <taxon>Viridiplantae</taxon>
        <taxon>Chlorophyta</taxon>
        <taxon>core chlorophytes</taxon>
        <taxon>Chlorophyceae</taxon>
        <taxon>CS clade</taxon>
        <taxon>Chlamydomonadales</taxon>
        <taxon>Dunaliellaceae</taxon>
        <taxon>Dunaliella</taxon>
    </lineage>
</organism>
<evidence type="ECO:0000313" key="5">
    <source>
        <dbReference type="Proteomes" id="UP000815325"/>
    </source>
</evidence>
<evidence type="ECO:0000256" key="1">
    <source>
        <dbReference type="ARBA" id="ARBA00010201"/>
    </source>
</evidence>
<sequence>MQASRLKLDCHTIHKTEALAGVPGTVVKNIFAKDKKHRLYIMSALPTTKVDLNTMSARIGTGKGGLRFAPEELLGESLKVPPGSVTPLAIANPGTEKALTSSKSNQKQGKGGSAAPAAAVTPSAYAQHQAGTDVAAITEEVLQKATQSLMGKDLAAATAGMDAYVLLRLRADVQSQLNTLKNTAYTMGYGAGKGAVVGYANKQFA</sequence>
<gene>
    <name evidence="4" type="ORF">DUNSADRAFT_8272</name>
</gene>
<dbReference type="InterPro" id="IPR040285">
    <property type="entry name" value="ProX/PRXD1"/>
</dbReference>
<evidence type="ECO:0000313" key="4">
    <source>
        <dbReference type="EMBL" id="KAF5843756.1"/>
    </source>
</evidence>
<dbReference type="InterPro" id="IPR036754">
    <property type="entry name" value="YbaK/aa-tRNA-synt-asso_dom_sf"/>
</dbReference>
<dbReference type="EMBL" id="MU069438">
    <property type="protein sequence ID" value="KAF5843756.1"/>
    <property type="molecule type" value="Genomic_DNA"/>
</dbReference>
<dbReference type="Proteomes" id="UP000815325">
    <property type="component" value="Unassembled WGS sequence"/>
</dbReference>
<protein>
    <recommendedName>
        <fullName evidence="3">YbaK/aminoacyl-tRNA synthetase-associated domain-containing protein</fullName>
    </recommendedName>
</protein>
<dbReference type="PANTHER" id="PTHR31423">
    <property type="entry name" value="YBAK DOMAIN-CONTAINING PROTEIN"/>
    <property type="match status" value="1"/>
</dbReference>
<dbReference type="SUPFAM" id="SSF55826">
    <property type="entry name" value="YbaK/ProRS associated domain"/>
    <property type="match status" value="1"/>
</dbReference>
<reference evidence="4" key="1">
    <citation type="submission" date="2017-08" db="EMBL/GenBank/DDBJ databases">
        <authorList>
            <person name="Polle J.E."/>
            <person name="Barry K."/>
            <person name="Cushman J."/>
            <person name="Schmutz J."/>
            <person name="Tran D."/>
            <person name="Hathwaick L.T."/>
            <person name="Yim W.C."/>
            <person name="Jenkins J."/>
            <person name="Mckie-Krisberg Z.M."/>
            <person name="Prochnik S."/>
            <person name="Lindquist E."/>
            <person name="Dockter R.B."/>
            <person name="Adam C."/>
            <person name="Molina H."/>
            <person name="Bunkerborg J."/>
            <person name="Jin E."/>
            <person name="Buchheim M."/>
            <person name="Magnuson J."/>
        </authorList>
    </citation>
    <scope>NUCLEOTIDE SEQUENCE</scope>
    <source>
        <strain evidence="4">CCAP 19/18</strain>
    </source>
</reference>
<keyword evidence="5" id="KW-1185">Reference proteome</keyword>
<comment type="similarity">
    <text evidence="1">Belongs to the PRORSD1 family.</text>
</comment>
<dbReference type="Pfam" id="PF04073">
    <property type="entry name" value="tRNA_edit"/>
    <property type="match status" value="1"/>
</dbReference>
<feature type="region of interest" description="Disordered" evidence="2">
    <location>
        <begin position="95"/>
        <end position="116"/>
    </location>
</feature>
<feature type="domain" description="YbaK/aminoacyl-tRNA synthetase-associated" evidence="3">
    <location>
        <begin position="10"/>
        <end position="91"/>
    </location>
</feature>
<dbReference type="InterPro" id="IPR007214">
    <property type="entry name" value="YbaK/aa-tRNA-synth-assoc-dom"/>
</dbReference>
<accession>A0ABQ7HA78</accession>
<comment type="caution">
    <text evidence="4">The sequence shown here is derived from an EMBL/GenBank/DDBJ whole genome shotgun (WGS) entry which is preliminary data.</text>
</comment>
<evidence type="ECO:0000256" key="2">
    <source>
        <dbReference type="SAM" id="MobiDB-lite"/>
    </source>
</evidence>
<feature type="compositionally biased region" description="Polar residues" evidence="2">
    <location>
        <begin position="98"/>
        <end position="108"/>
    </location>
</feature>
<proteinExistence type="inferred from homology"/>
<evidence type="ECO:0000259" key="3">
    <source>
        <dbReference type="Pfam" id="PF04073"/>
    </source>
</evidence>
<dbReference type="Gene3D" id="3.90.960.10">
    <property type="entry name" value="YbaK/aminoacyl-tRNA synthetase-associated domain"/>
    <property type="match status" value="1"/>
</dbReference>